<proteinExistence type="predicted"/>
<evidence type="ECO:0000313" key="2">
    <source>
        <dbReference type="EMBL" id="SHI91282.1"/>
    </source>
</evidence>
<feature type="transmembrane region" description="Helical" evidence="1">
    <location>
        <begin position="35"/>
        <end position="57"/>
    </location>
</feature>
<dbReference type="AlphaFoldDB" id="A0A1M6F0R5"/>
<evidence type="ECO:0000313" key="3">
    <source>
        <dbReference type="Proteomes" id="UP000184292"/>
    </source>
</evidence>
<feature type="transmembrane region" description="Helical" evidence="1">
    <location>
        <begin position="6"/>
        <end position="23"/>
    </location>
</feature>
<keyword evidence="1" id="KW-0472">Membrane</keyword>
<reference evidence="2 3" key="1">
    <citation type="submission" date="2016-11" db="EMBL/GenBank/DDBJ databases">
        <authorList>
            <person name="Jaros S."/>
            <person name="Januszkiewicz K."/>
            <person name="Wedrychowicz H."/>
        </authorList>
    </citation>
    <scope>NUCLEOTIDE SEQUENCE [LARGE SCALE GENOMIC DNA]</scope>
    <source>
        <strain evidence="2 3">DSM 100565</strain>
    </source>
</reference>
<accession>A0A1M6F0R5</accession>
<name>A0A1M6F0R5_9RHOB</name>
<keyword evidence="3" id="KW-1185">Reference proteome</keyword>
<dbReference type="OrthoDB" id="7865437at2"/>
<dbReference type="EMBL" id="FQYO01000003">
    <property type="protein sequence ID" value="SHI91282.1"/>
    <property type="molecule type" value="Genomic_DNA"/>
</dbReference>
<protein>
    <submittedName>
        <fullName evidence="2">Uncharacterized protein</fullName>
    </submittedName>
</protein>
<sequence length="101" mass="11415">MNWLLLCNNVTSVAVVLMCWWLTHSNSRGLFPGRWIAALYSLLGLSVLLTGVVRNLAVMPFDAVPWFIVATKGILAIVLLLEVYRRARITRMMRQHPPAPL</sequence>
<keyword evidence="1" id="KW-1133">Transmembrane helix</keyword>
<feature type="transmembrane region" description="Helical" evidence="1">
    <location>
        <begin position="63"/>
        <end position="84"/>
    </location>
</feature>
<evidence type="ECO:0000256" key="1">
    <source>
        <dbReference type="SAM" id="Phobius"/>
    </source>
</evidence>
<dbReference type="Proteomes" id="UP000184292">
    <property type="component" value="Unassembled WGS sequence"/>
</dbReference>
<organism evidence="2 3">
    <name type="scientific">Wenxinia saemankumensis</name>
    <dbReference type="NCBI Taxonomy" id="1447782"/>
    <lineage>
        <taxon>Bacteria</taxon>
        <taxon>Pseudomonadati</taxon>
        <taxon>Pseudomonadota</taxon>
        <taxon>Alphaproteobacteria</taxon>
        <taxon>Rhodobacterales</taxon>
        <taxon>Roseobacteraceae</taxon>
        <taxon>Wenxinia</taxon>
    </lineage>
</organism>
<gene>
    <name evidence="2" type="ORF">SAMN05444417_2288</name>
</gene>
<keyword evidence="1" id="KW-0812">Transmembrane</keyword>
<dbReference type="RefSeq" id="WP_073330099.1">
    <property type="nucleotide sequence ID" value="NZ_FQYO01000003.1"/>
</dbReference>
<dbReference type="STRING" id="1447782.SAMN05444417_2288"/>